<evidence type="ECO:0000256" key="3">
    <source>
        <dbReference type="ARBA" id="ARBA00043963"/>
    </source>
</evidence>
<dbReference type="PANTHER" id="PTHR48112">
    <property type="entry name" value="HIGH MOBILITY GROUP PROTEIN DSP1"/>
    <property type="match status" value="1"/>
</dbReference>
<protein>
    <recommendedName>
        <fullName evidence="5">Non-histone chromosomal protein 6</fullName>
    </recommendedName>
</protein>
<dbReference type="HOGENOM" id="CLU_082854_3_0_1"/>
<dbReference type="Pfam" id="PF00505">
    <property type="entry name" value="HMG_box"/>
    <property type="match status" value="1"/>
</dbReference>
<evidence type="ECO:0000256" key="7">
    <source>
        <dbReference type="SAM" id="MobiDB-lite"/>
    </source>
</evidence>
<evidence type="ECO:0000256" key="4">
    <source>
        <dbReference type="ARBA" id="ARBA00057588"/>
    </source>
</evidence>
<comment type="caution">
    <text evidence="9">The sequence shown here is derived from an EMBL/GenBank/DDBJ whole genome shotgun (WGS) entry which is preliminary data.</text>
</comment>
<feature type="compositionally biased region" description="Basic and acidic residues" evidence="7">
    <location>
        <begin position="92"/>
        <end position="109"/>
    </location>
</feature>
<dbReference type="PRINTS" id="PR00886">
    <property type="entry name" value="HIGHMOBLTY12"/>
</dbReference>
<feature type="region of interest" description="Disordered" evidence="7">
    <location>
        <begin position="92"/>
        <end position="113"/>
    </location>
</feature>
<dbReference type="GO" id="GO:0005634">
    <property type="term" value="C:nucleus"/>
    <property type="evidence" value="ECO:0007669"/>
    <property type="project" value="UniProtKB-UniRule"/>
</dbReference>
<evidence type="ECO:0000313" key="9">
    <source>
        <dbReference type="EMBL" id="KFX49200.1"/>
    </source>
</evidence>
<dbReference type="EMBL" id="JPOX01000010">
    <property type="protein sequence ID" value="KFX49200.1"/>
    <property type="molecule type" value="Genomic_DNA"/>
</dbReference>
<evidence type="ECO:0000256" key="6">
    <source>
        <dbReference type="PROSITE-ProRule" id="PRU00267"/>
    </source>
</evidence>
<dbReference type="PANTHER" id="PTHR48112:SF22">
    <property type="entry name" value="MITOCHONDRIAL TRANSCRIPTION FACTOR A, ISOFORM B"/>
    <property type="match status" value="1"/>
</dbReference>
<evidence type="ECO:0000256" key="1">
    <source>
        <dbReference type="ARBA" id="ARBA00023125"/>
    </source>
</evidence>
<feature type="non-terminal residue" evidence="9">
    <location>
        <position position="1"/>
    </location>
</feature>
<dbReference type="SUPFAM" id="SSF47095">
    <property type="entry name" value="HMG-box"/>
    <property type="match status" value="1"/>
</dbReference>
<dbReference type="GO" id="GO:0003677">
    <property type="term" value="F:DNA binding"/>
    <property type="evidence" value="ECO:0007669"/>
    <property type="project" value="UniProtKB-UniRule"/>
</dbReference>
<organism evidence="9">
    <name type="scientific">Talaromyces marneffei PM1</name>
    <dbReference type="NCBI Taxonomy" id="1077442"/>
    <lineage>
        <taxon>Eukaryota</taxon>
        <taxon>Fungi</taxon>
        <taxon>Dikarya</taxon>
        <taxon>Ascomycota</taxon>
        <taxon>Pezizomycotina</taxon>
        <taxon>Eurotiomycetes</taxon>
        <taxon>Eurotiomycetidae</taxon>
        <taxon>Eurotiales</taxon>
        <taxon>Trichocomaceae</taxon>
        <taxon>Talaromyces</taxon>
        <taxon>Talaromyces sect. Talaromyces</taxon>
    </lineage>
</organism>
<evidence type="ECO:0000259" key="8">
    <source>
        <dbReference type="PROSITE" id="PS50118"/>
    </source>
</evidence>
<reference evidence="9" key="1">
    <citation type="journal article" date="2014" name="PLoS Genet.">
        <title>Signature Gene Expression Reveals Novel Clues to the Molecular Mechanisms of Dimorphic Transition in Penicillium marneffei.</title>
        <authorList>
            <person name="Yang E."/>
            <person name="Wang G."/>
            <person name="Cai J."/>
            <person name="Woo P.C."/>
            <person name="Lau S.K."/>
            <person name="Yuen K.-Y."/>
            <person name="Chow W.-N."/>
            <person name="Lin X."/>
        </authorList>
    </citation>
    <scope>NUCLEOTIDE SEQUENCE [LARGE SCALE GENOMIC DNA]</scope>
    <source>
        <strain evidence="9">PM1</strain>
    </source>
</reference>
<dbReference type="PROSITE" id="PS50118">
    <property type="entry name" value="HMG_BOX_2"/>
    <property type="match status" value="1"/>
</dbReference>
<proteinExistence type="inferred from homology"/>
<name>A0A093VAI5_TALMA</name>
<evidence type="ECO:0000256" key="5">
    <source>
        <dbReference type="ARBA" id="ARBA00067275"/>
    </source>
</evidence>
<keyword evidence="1 6" id="KW-0238">DNA-binding</keyword>
<accession>A0A093VAI5</accession>
<dbReference type="CDD" id="cd01390">
    <property type="entry name" value="HMG-box_NHP6-like"/>
    <property type="match status" value="1"/>
</dbReference>
<sequence length="188" mass="20772">CDCISPALSSVWYSSNQTAAVLLANPQGGGQSRPFPLSSLSLSPSTITTTLPSSLLSTYSFSHTNRLSYKPPLLYCYTSQYPIVNMAKEKTTRKAKRGGVEKRKKDPNAPKRGLSAYMFFANENRERVRDENPGIAFGALGRKLGELWKGLSDSERKPYEDKAAADKKRYEDQKATYLAGGDDEEESS</sequence>
<dbReference type="SMART" id="SM00398">
    <property type="entry name" value="HMG"/>
    <property type="match status" value="1"/>
</dbReference>
<dbReference type="Gene3D" id="1.10.30.10">
    <property type="entry name" value="High mobility group box domain"/>
    <property type="match status" value="1"/>
</dbReference>
<gene>
    <name evidence="9" type="ORF">GQ26_0102080</name>
</gene>
<dbReference type="InterPro" id="IPR036910">
    <property type="entry name" value="HMG_box_dom_sf"/>
</dbReference>
<dbReference type="InterPro" id="IPR050342">
    <property type="entry name" value="HMGB"/>
</dbReference>
<dbReference type="AlphaFoldDB" id="A0A093VAI5"/>
<evidence type="ECO:0000256" key="2">
    <source>
        <dbReference type="ARBA" id="ARBA00023242"/>
    </source>
</evidence>
<feature type="DNA-binding region" description="HMG box" evidence="6">
    <location>
        <begin position="110"/>
        <end position="178"/>
    </location>
</feature>
<dbReference type="InterPro" id="IPR009071">
    <property type="entry name" value="HMG_box_dom"/>
</dbReference>
<comment type="function">
    <text evidence="4">DNA-binding protein that induces severe bending of DNA. Required for DNA-binding by the FACT complex, a general chromatin factor that acts to reorganize nucleosomes. The FACT complex is involved in multiple processes that require DNA as a template such as mRNA elongation, DNA replication and DNA repair. Also augments the fidelity of transcription by RNA polymerase III independently of any role in the FACT complex.</text>
</comment>
<dbReference type="FunFam" id="1.10.30.10:FF:000016">
    <property type="entry name" value="FACT complex subunit SSRP1"/>
    <property type="match status" value="1"/>
</dbReference>
<dbReference type="eggNOG" id="KOG0381">
    <property type="taxonomic scope" value="Eukaryota"/>
</dbReference>
<feature type="domain" description="HMG box" evidence="8">
    <location>
        <begin position="110"/>
        <end position="178"/>
    </location>
</feature>
<comment type="similarity">
    <text evidence="3">Belongs to the NHP6 family.</text>
</comment>
<keyword evidence="2 6" id="KW-0539">Nucleus</keyword>